<dbReference type="Proteomes" id="UP000283895">
    <property type="component" value="Unassembled WGS sequence"/>
</dbReference>
<dbReference type="AlphaFoldDB" id="A0A423VZW3"/>
<dbReference type="OrthoDB" id="62952at2759"/>
<accession>A0A423VZW3</accession>
<feature type="compositionally biased region" description="Polar residues" evidence="1">
    <location>
        <begin position="52"/>
        <end position="63"/>
    </location>
</feature>
<dbReference type="InterPro" id="IPR038883">
    <property type="entry name" value="AN11006-like"/>
</dbReference>
<proteinExistence type="predicted"/>
<name>A0A423VZW3_9PEZI</name>
<organism evidence="2 3">
    <name type="scientific">Cytospora schulzeri</name>
    <dbReference type="NCBI Taxonomy" id="448051"/>
    <lineage>
        <taxon>Eukaryota</taxon>
        <taxon>Fungi</taxon>
        <taxon>Dikarya</taxon>
        <taxon>Ascomycota</taxon>
        <taxon>Pezizomycotina</taxon>
        <taxon>Sordariomycetes</taxon>
        <taxon>Sordariomycetidae</taxon>
        <taxon>Diaporthales</taxon>
        <taxon>Cytosporaceae</taxon>
        <taxon>Cytospora</taxon>
    </lineage>
</organism>
<dbReference type="STRING" id="356882.A0A423VZW3"/>
<feature type="compositionally biased region" description="Basic residues" evidence="1">
    <location>
        <begin position="68"/>
        <end position="77"/>
    </location>
</feature>
<keyword evidence="3" id="KW-1185">Reference proteome</keyword>
<feature type="region of interest" description="Disordered" evidence="1">
    <location>
        <begin position="52"/>
        <end position="81"/>
    </location>
</feature>
<protein>
    <submittedName>
        <fullName evidence="2">Uncharacterized protein</fullName>
    </submittedName>
</protein>
<evidence type="ECO:0000313" key="2">
    <source>
        <dbReference type="EMBL" id="ROV96577.1"/>
    </source>
</evidence>
<evidence type="ECO:0000313" key="3">
    <source>
        <dbReference type="Proteomes" id="UP000283895"/>
    </source>
</evidence>
<gene>
    <name evidence="2" type="ORF">VMCG_07782</name>
</gene>
<reference evidence="2 3" key="1">
    <citation type="submission" date="2015-09" db="EMBL/GenBank/DDBJ databases">
        <title>Host preference determinants of Valsa canker pathogens revealed by comparative genomics.</title>
        <authorList>
            <person name="Yin Z."/>
            <person name="Huang L."/>
        </authorList>
    </citation>
    <scope>NUCLEOTIDE SEQUENCE [LARGE SCALE GENOMIC DNA]</scope>
    <source>
        <strain evidence="2 3">03-1</strain>
    </source>
</reference>
<evidence type="ECO:0000256" key="1">
    <source>
        <dbReference type="SAM" id="MobiDB-lite"/>
    </source>
</evidence>
<dbReference type="PANTHER" id="PTHR42085:SF2">
    <property type="entry name" value="F-BOX DOMAIN-CONTAINING PROTEIN"/>
    <property type="match status" value="1"/>
</dbReference>
<comment type="caution">
    <text evidence="2">The sequence shown here is derived from an EMBL/GenBank/DDBJ whole genome shotgun (WGS) entry which is preliminary data.</text>
</comment>
<dbReference type="EMBL" id="LKEA01000032">
    <property type="protein sequence ID" value="ROV96577.1"/>
    <property type="molecule type" value="Genomic_DNA"/>
</dbReference>
<sequence>MSRYPKRIRRCRPTYTIQLDSEDEEYDDDWRPAMEVGTDQATKAKYEIESSISNAKLTTQDPNPSGIKRTRGRRKKKKEEEKPFRFMDLPGELRNKIYKHLLCQPGDSPVFIGEVWSTELCRKRVVFGETNDMRLRAYKAYLSDTFNNFAILRTCKEVSAEAKSIMYGQKFSFYQVEALQSFLLRLSPATMALLRHVDITGYINAVSWKFLPAIFSLLRPATNLDYLNVADIQDFKHNTAKRILEHPPNAATMTVEEWDALLAQQVAREVYSHMYPYLQAAIQEKGAANVMKTLHVFGDLFERGPRRSSLGLAYGGFLSLRSPNPVVLRATESPARGSVIRAAVGEELARLVANDVL</sequence>
<dbReference type="PANTHER" id="PTHR42085">
    <property type="entry name" value="F-BOX DOMAIN-CONTAINING PROTEIN"/>
    <property type="match status" value="1"/>
</dbReference>